<evidence type="ECO:0000256" key="7">
    <source>
        <dbReference type="ARBA" id="ARBA00022982"/>
    </source>
</evidence>
<evidence type="ECO:0000313" key="15">
    <source>
        <dbReference type="Proteomes" id="UP000596742"/>
    </source>
</evidence>
<evidence type="ECO:0000313" key="14">
    <source>
        <dbReference type="EMBL" id="VDI52737.1"/>
    </source>
</evidence>
<evidence type="ECO:0000256" key="11">
    <source>
        <dbReference type="ARBA" id="ARBA00032927"/>
    </source>
</evidence>
<evidence type="ECO:0000256" key="5">
    <source>
        <dbReference type="ARBA" id="ARBA00022660"/>
    </source>
</evidence>
<evidence type="ECO:0000256" key="13">
    <source>
        <dbReference type="SAM" id="SignalP"/>
    </source>
</evidence>
<keyword evidence="15" id="KW-1185">Reference proteome</keyword>
<comment type="similarity">
    <text evidence="2">Belongs to the UQCRB/QCR7 family.</text>
</comment>
<dbReference type="PANTHER" id="PTHR12022:SF0">
    <property type="entry name" value="CYTOCHROME B-C1 COMPLEX SUBUNIT 7"/>
    <property type="match status" value="1"/>
</dbReference>
<evidence type="ECO:0000256" key="1">
    <source>
        <dbReference type="ARBA" id="ARBA00004443"/>
    </source>
</evidence>
<feature type="signal peptide" evidence="13">
    <location>
        <begin position="1"/>
        <end position="19"/>
    </location>
</feature>
<dbReference type="OrthoDB" id="425749at2759"/>
<evidence type="ECO:0000256" key="9">
    <source>
        <dbReference type="ARBA" id="ARBA00023136"/>
    </source>
</evidence>
<dbReference type="GO" id="GO:0005743">
    <property type="term" value="C:mitochondrial inner membrane"/>
    <property type="evidence" value="ECO:0007669"/>
    <property type="project" value="UniProtKB-SubCell"/>
</dbReference>
<evidence type="ECO:0000256" key="6">
    <source>
        <dbReference type="ARBA" id="ARBA00022792"/>
    </source>
</evidence>
<keyword evidence="5" id="KW-0679">Respiratory chain</keyword>
<evidence type="ECO:0000256" key="12">
    <source>
        <dbReference type="ARBA" id="ARBA00038521"/>
    </source>
</evidence>
<accession>A0A8B6FTK6</accession>
<dbReference type="PANTHER" id="PTHR12022">
    <property type="entry name" value="UBIQUINOL-CYTOCHROME C REDUCTASE COMPLEX 14 KD PROTEIN"/>
    <property type="match status" value="1"/>
</dbReference>
<reference evidence="14" key="1">
    <citation type="submission" date="2018-11" db="EMBL/GenBank/DDBJ databases">
        <authorList>
            <person name="Alioto T."/>
            <person name="Alioto T."/>
        </authorList>
    </citation>
    <scope>NUCLEOTIDE SEQUENCE</scope>
</reference>
<evidence type="ECO:0000256" key="8">
    <source>
        <dbReference type="ARBA" id="ARBA00023128"/>
    </source>
</evidence>
<gene>
    <name evidence="14" type="ORF">MGAL_10B088253</name>
</gene>
<dbReference type="GO" id="GO:0045275">
    <property type="term" value="C:respiratory chain complex III"/>
    <property type="evidence" value="ECO:0007669"/>
    <property type="project" value="InterPro"/>
</dbReference>
<keyword evidence="4" id="KW-0813">Transport</keyword>
<dbReference type="Gene3D" id="1.10.1090.10">
    <property type="entry name" value="Cytochrome b-c1 complex subunit 7"/>
    <property type="match status" value="1"/>
</dbReference>
<protein>
    <recommendedName>
        <fullName evidence="3">Cytochrome b-c1 complex subunit 7</fullName>
    </recommendedName>
    <alternativeName>
        <fullName evidence="10">Complex III subunit VII</fullName>
    </alternativeName>
    <alternativeName>
        <fullName evidence="11">Ubiquinol-cytochrome c reductase complex 14 kDa protein</fullName>
    </alternativeName>
</protein>
<comment type="subcellular location">
    <subcellularLocation>
        <location evidence="1">Mitochondrion inner membrane</location>
        <topology evidence="1">Peripheral membrane protein</topology>
        <orientation evidence="1">Matrix side</orientation>
    </subcellularLocation>
</comment>
<keyword evidence="7" id="KW-0249">Electron transport</keyword>
<name>A0A8B6FTK6_MYTGA</name>
<comment type="subunit">
    <text evidence="12">Component of the ubiquinol-cytochrome c oxidoreductase (cytochrome b-c1 complex, complex III, CIII), a multisubunit enzyme composed of 3 respiratory subunits cytochrome b, cytochrome c1 and Rieske protein, 2 core protein subunits, and additional low-molecular weight protein subunits. The complex exists as an obligatory dimer and forms supercomplexes (SCs) in the inner mitochondrial membrane with cytochrome c oxidase (complex IV, CIV).</text>
</comment>
<dbReference type="InterPro" id="IPR003197">
    <property type="entry name" value="QCR7"/>
</dbReference>
<dbReference type="InterPro" id="IPR036544">
    <property type="entry name" value="QCR7_sf"/>
</dbReference>
<keyword evidence="6" id="KW-0999">Mitochondrion inner membrane</keyword>
<dbReference type="AlphaFoldDB" id="A0A8B6FTK6"/>
<dbReference type="SUPFAM" id="SSF81524">
    <property type="entry name" value="14 kDa protein of cytochrome bc1 complex (Ubiquinol-cytochrome c reductase)"/>
    <property type="match status" value="1"/>
</dbReference>
<dbReference type="EMBL" id="UYJE01007212">
    <property type="protein sequence ID" value="VDI52737.1"/>
    <property type="molecule type" value="Genomic_DNA"/>
</dbReference>
<keyword evidence="9" id="KW-0472">Membrane</keyword>
<evidence type="ECO:0000256" key="10">
    <source>
        <dbReference type="ARBA" id="ARBA00031021"/>
    </source>
</evidence>
<proteinExistence type="inferred from homology"/>
<evidence type="ECO:0000256" key="3">
    <source>
        <dbReference type="ARBA" id="ARBA00016323"/>
    </source>
</evidence>
<keyword evidence="8" id="KW-0496">Mitochondrion</keyword>
<comment type="caution">
    <text evidence="14">The sequence shown here is derived from an EMBL/GenBank/DDBJ whole genome shotgun (WGS) entry which is preliminary data.</text>
</comment>
<dbReference type="Proteomes" id="UP000596742">
    <property type="component" value="Unassembled WGS sequence"/>
</dbReference>
<dbReference type="Pfam" id="PF02271">
    <property type="entry name" value="UCR_14kD"/>
    <property type="match status" value="1"/>
</dbReference>
<sequence>MLVSCLLFLFLLFTHRRLPVDTAMALRKLCQVGIGSSRNYCTAAKIEARKEALATSPQWLVGLSRWAYYKSYFPTLGLMRDDCLYVDKYVKEAVERLPNDVKVAREFRMSRALILSHSKEILPKEEWTNYDEDVDYLSPIVEKVKDEHRLRKILDEKNGTRKTQGIFGTIGQLLGLQKTLDK</sequence>
<feature type="chain" id="PRO_5032989761" description="Cytochrome b-c1 complex subunit 7" evidence="13">
    <location>
        <begin position="20"/>
        <end position="182"/>
    </location>
</feature>
<keyword evidence="13" id="KW-0732">Signal</keyword>
<evidence type="ECO:0000256" key="2">
    <source>
        <dbReference type="ARBA" id="ARBA00008554"/>
    </source>
</evidence>
<evidence type="ECO:0000256" key="4">
    <source>
        <dbReference type="ARBA" id="ARBA00022448"/>
    </source>
</evidence>
<dbReference type="GO" id="GO:0006122">
    <property type="term" value="P:mitochondrial electron transport, ubiquinol to cytochrome c"/>
    <property type="evidence" value="ECO:0007669"/>
    <property type="project" value="InterPro"/>
</dbReference>
<organism evidence="14 15">
    <name type="scientific">Mytilus galloprovincialis</name>
    <name type="common">Mediterranean mussel</name>
    <dbReference type="NCBI Taxonomy" id="29158"/>
    <lineage>
        <taxon>Eukaryota</taxon>
        <taxon>Metazoa</taxon>
        <taxon>Spiralia</taxon>
        <taxon>Lophotrochozoa</taxon>
        <taxon>Mollusca</taxon>
        <taxon>Bivalvia</taxon>
        <taxon>Autobranchia</taxon>
        <taxon>Pteriomorphia</taxon>
        <taxon>Mytilida</taxon>
        <taxon>Mytiloidea</taxon>
        <taxon>Mytilidae</taxon>
        <taxon>Mytilinae</taxon>
        <taxon>Mytilus</taxon>
    </lineage>
</organism>